<dbReference type="GO" id="GO:0005975">
    <property type="term" value="P:carbohydrate metabolic process"/>
    <property type="evidence" value="ECO:0007669"/>
    <property type="project" value="UniProtKB-ARBA"/>
</dbReference>
<dbReference type="InterPro" id="IPR035986">
    <property type="entry name" value="PKD_dom_sf"/>
</dbReference>
<dbReference type="CDD" id="cd00146">
    <property type="entry name" value="PKD"/>
    <property type="match status" value="1"/>
</dbReference>
<protein>
    <recommendedName>
        <fullName evidence="3">PKD domain-containing protein</fullName>
    </recommendedName>
</protein>
<feature type="domain" description="PKD" evidence="3">
    <location>
        <begin position="143"/>
        <end position="184"/>
    </location>
</feature>
<reference evidence="4 5" key="1">
    <citation type="submission" date="2018-06" db="EMBL/GenBank/DDBJ databases">
        <authorList>
            <consortium name="Pathogen Informatics"/>
            <person name="Doyle S."/>
        </authorList>
    </citation>
    <scope>NUCLEOTIDE SEQUENCE [LARGE SCALE GENOMIC DNA]</scope>
    <source>
        <strain evidence="4 5">NCTC11820</strain>
    </source>
</reference>
<feature type="region of interest" description="Disordered" evidence="1">
    <location>
        <begin position="57"/>
        <end position="78"/>
    </location>
</feature>
<evidence type="ECO:0000256" key="2">
    <source>
        <dbReference type="SAM" id="SignalP"/>
    </source>
</evidence>
<organism evidence="4 5">
    <name type="scientific">Mobiluncus curtisii</name>
    <dbReference type="NCBI Taxonomy" id="2051"/>
    <lineage>
        <taxon>Bacteria</taxon>
        <taxon>Bacillati</taxon>
        <taxon>Actinomycetota</taxon>
        <taxon>Actinomycetes</taxon>
        <taxon>Actinomycetales</taxon>
        <taxon>Actinomycetaceae</taxon>
        <taxon>Mobiluncus</taxon>
    </lineage>
</organism>
<dbReference type="Proteomes" id="UP000250245">
    <property type="component" value="Unassembled WGS sequence"/>
</dbReference>
<keyword evidence="2" id="KW-0732">Signal</keyword>
<evidence type="ECO:0000313" key="5">
    <source>
        <dbReference type="Proteomes" id="UP000250245"/>
    </source>
</evidence>
<feature type="signal peptide" evidence="2">
    <location>
        <begin position="1"/>
        <end position="22"/>
    </location>
</feature>
<feature type="chain" id="PRO_5015926733" description="PKD domain-containing protein" evidence="2">
    <location>
        <begin position="23"/>
        <end position="226"/>
    </location>
</feature>
<gene>
    <name evidence="4" type="ORF">NCTC11820_01465</name>
</gene>
<dbReference type="InterPro" id="IPR013783">
    <property type="entry name" value="Ig-like_fold"/>
</dbReference>
<dbReference type="EMBL" id="UASJ01000001">
    <property type="protein sequence ID" value="SQB65351.1"/>
    <property type="molecule type" value="Genomic_DNA"/>
</dbReference>
<proteinExistence type="predicted"/>
<evidence type="ECO:0000313" key="4">
    <source>
        <dbReference type="EMBL" id="SQB65351.1"/>
    </source>
</evidence>
<evidence type="ECO:0000256" key="1">
    <source>
        <dbReference type="SAM" id="MobiDB-lite"/>
    </source>
</evidence>
<accession>A0A2X2YR13</accession>
<dbReference type="PROSITE" id="PS50093">
    <property type="entry name" value="PKD"/>
    <property type="match status" value="1"/>
</dbReference>
<dbReference type="SUPFAM" id="SSF49299">
    <property type="entry name" value="PKD domain"/>
    <property type="match status" value="1"/>
</dbReference>
<dbReference type="Gene3D" id="2.60.40.10">
    <property type="entry name" value="Immunoglobulins"/>
    <property type="match status" value="1"/>
</dbReference>
<dbReference type="AlphaFoldDB" id="A0A2X2YR13"/>
<sequence length="226" mass="24274">MFTAAIATLFALSGVGTGVANAIVGDFSGMGNVIQGVISGSFSDSRSQSFGYNSASANSAAKGSGGSKGQKKSTNGVSIQNSYDWNRELREALKVKVESPKLFMNPAKGHVAVNKDVYVWADAKPQKFVKTVASQTLTIIAVPIRFEWKWGDGNTTDSGANAGAPWPEGTVTHKYQRVGSYTINCRIHWRATWAIGKDKPQEIPGDVVTESTSTEFLVKYLIPYLS</sequence>
<dbReference type="InterPro" id="IPR000601">
    <property type="entry name" value="PKD_dom"/>
</dbReference>
<evidence type="ECO:0000259" key="3">
    <source>
        <dbReference type="PROSITE" id="PS50093"/>
    </source>
</evidence>
<name>A0A2X2YR13_9ACTO</name>